<protein>
    <submittedName>
        <fullName evidence="4">TIGR01777 family oxidoreductase</fullName>
    </submittedName>
</protein>
<comment type="similarity">
    <text evidence="1">Belongs to the NAD(P)-dependent epimerase/dehydratase family. SDR39U1 subfamily.</text>
</comment>
<dbReference type="SUPFAM" id="SSF51735">
    <property type="entry name" value="NAD(P)-binding Rossmann-fold domains"/>
    <property type="match status" value="1"/>
</dbReference>
<accession>A0ABV4TIF4</accession>
<evidence type="ECO:0000256" key="1">
    <source>
        <dbReference type="ARBA" id="ARBA00009353"/>
    </source>
</evidence>
<dbReference type="Pfam" id="PF01370">
    <property type="entry name" value="Epimerase"/>
    <property type="match status" value="1"/>
</dbReference>
<keyword evidence="5" id="KW-1185">Reference proteome</keyword>
<dbReference type="EMBL" id="JBCFQK010000005">
    <property type="protein sequence ID" value="MFA9193884.1"/>
    <property type="molecule type" value="Genomic_DNA"/>
</dbReference>
<feature type="domain" description="NAD-dependent epimerase/dehydratase" evidence="2">
    <location>
        <begin position="5"/>
        <end position="226"/>
    </location>
</feature>
<sequence length="304" mass="33895">MRKNVLITGGTGFVGRHLTALLIAKGYSVSILTRNKKENTENVFYYIWDIEKQFIEDEAIQKADYIIHLAGENIAAKPWTKKRKEAILSSRALSAHLLYTSLQKSNSKIEAFVSASAVGIYGAINGRAICTEEMQPANDFLGLTCQKWEAAAQPFENLGIRTVKIRTGLVMGKGDGFLKKLLPVFKLRLGAALGSGTQYMPWVHIEDLCRIYLEAIKNPEMHGAYNAAITDNTTNQLFSVKLAKVCGYKIWLPNVPSFLIQFALGEMSKLLLKGRRVSNAKLQALGFQFDHKYLEATLKDCLSQ</sequence>
<dbReference type="PANTHER" id="PTHR11092:SF0">
    <property type="entry name" value="EPIMERASE FAMILY PROTEIN SDR39U1"/>
    <property type="match status" value="1"/>
</dbReference>
<dbReference type="InterPro" id="IPR010099">
    <property type="entry name" value="SDR39U1"/>
</dbReference>
<feature type="domain" description="DUF1731" evidence="3">
    <location>
        <begin position="255"/>
        <end position="300"/>
    </location>
</feature>
<dbReference type="Pfam" id="PF08338">
    <property type="entry name" value="DUF1731"/>
    <property type="match status" value="1"/>
</dbReference>
<reference evidence="4 5" key="1">
    <citation type="submission" date="2024-04" db="EMBL/GenBank/DDBJ databases">
        <title>New Clade of Flavobacterium.</title>
        <authorList>
            <person name="Matos L."/>
            <person name="Proenca D.N."/>
            <person name="Fransisco R.M."/>
            <person name="Chung A.P."/>
            <person name="Maccario L."/>
            <person name="Sorensen S.J."/>
            <person name="Morais P.V."/>
        </authorList>
    </citation>
    <scope>NUCLEOTIDE SEQUENCE [LARGE SCALE GENOMIC DNA]</scope>
    <source>
        <strain evidence="4 5">FBOR7N2.3</strain>
    </source>
</reference>
<dbReference type="Proteomes" id="UP001574170">
    <property type="component" value="Unassembled WGS sequence"/>
</dbReference>
<dbReference type="InterPro" id="IPR013549">
    <property type="entry name" value="DUF1731"/>
</dbReference>
<comment type="caution">
    <text evidence="4">The sequence shown here is derived from an EMBL/GenBank/DDBJ whole genome shotgun (WGS) entry which is preliminary data.</text>
</comment>
<proteinExistence type="inferred from homology"/>
<evidence type="ECO:0000259" key="3">
    <source>
        <dbReference type="Pfam" id="PF08338"/>
    </source>
</evidence>
<dbReference type="InterPro" id="IPR036291">
    <property type="entry name" value="NAD(P)-bd_dom_sf"/>
</dbReference>
<evidence type="ECO:0000259" key="2">
    <source>
        <dbReference type="Pfam" id="PF01370"/>
    </source>
</evidence>
<evidence type="ECO:0000313" key="5">
    <source>
        <dbReference type="Proteomes" id="UP001574170"/>
    </source>
</evidence>
<organism evidence="4 5">
    <name type="scientific">Flavobacterium magnesitis</name>
    <dbReference type="NCBI Taxonomy" id="3138077"/>
    <lineage>
        <taxon>Bacteria</taxon>
        <taxon>Pseudomonadati</taxon>
        <taxon>Bacteroidota</taxon>
        <taxon>Flavobacteriia</taxon>
        <taxon>Flavobacteriales</taxon>
        <taxon>Flavobacteriaceae</taxon>
        <taxon>Flavobacterium</taxon>
    </lineage>
</organism>
<evidence type="ECO:0000313" key="4">
    <source>
        <dbReference type="EMBL" id="MFA9193884.1"/>
    </source>
</evidence>
<dbReference type="RefSeq" id="WP_373390982.1">
    <property type="nucleotide sequence ID" value="NZ_JBCFQJ010000006.1"/>
</dbReference>
<dbReference type="Gene3D" id="3.40.50.720">
    <property type="entry name" value="NAD(P)-binding Rossmann-like Domain"/>
    <property type="match status" value="1"/>
</dbReference>
<dbReference type="PANTHER" id="PTHR11092">
    <property type="entry name" value="SUGAR NUCLEOTIDE EPIMERASE RELATED"/>
    <property type="match status" value="1"/>
</dbReference>
<dbReference type="InterPro" id="IPR001509">
    <property type="entry name" value="Epimerase_deHydtase"/>
</dbReference>
<dbReference type="NCBIfam" id="TIGR01777">
    <property type="entry name" value="yfcH"/>
    <property type="match status" value="1"/>
</dbReference>
<gene>
    <name evidence="4" type="ORF">AAGV33_05655</name>
</gene>
<name>A0ABV4TIF4_9FLAO</name>